<dbReference type="GO" id="GO:0008270">
    <property type="term" value="F:zinc ion binding"/>
    <property type="evidence" value="ECO:0007669"/>
    <property type="project" value="UniProtKB-KW"/>
</dbReference>
<dbReference type="AlphaFoldDB" id="A0A2P6TZK4"/>
<keyword evidence="2 4" id="KW-0863">Zinc-finger</keyword>
<feature type="domain" description="MYND-type" evidence="5">
    <location>
        <begin position="157"/>
        <end position="207"/>
    </location>
</feature>
<dbReference type="SUPFAM" id="SSF144232">
    <property type="entry name" value="HIT/MYND zinc finger-like"/>
    <property type="match status" value="1"/>
</dbReference>
<keyword evidence="7" id="KW-1185">Reference proteome</keyword>
<dbReference type="EMBL" id="LHPG02000003">
    <property type="protein sequence ID" value="PRW59495.1"/>
    <property type="molecule type" value="Genomic_DNA"/>
</dbReference>
<keyword evidence="3" id="KW-0862">Zinc</keyword>
<evidence type="ECO:0000313" key="7">
    <source>
        <dbReference type="Proteomes" id="UP000239899"/>
    </source>
</evidence>
<dbReference type="Gene3D" id="6.10.140.2220">
    <property type="match status" value="1"/>
</dbReference>
<name>A0A2P6TZK4_CHLSO</name>
<accession>A0A2P6TZK4</accession>
<keyword evidence="1" id="KW-0479">Metal-binding</keyword>
<dbReference type="OrthoDB" id="265717at2759"/>
<organism evidence="6 7">
    <name type="scientific">Chlorella sorokiniana</name>
    <name type="common">Freshwater green alga</name>
    <dbReference type="NCBI Taxonomy" id="3076"/>
    <lineage>
        <taxon>Eukaryota</taxon>
        <taxon>Viridiplantae</taxon>
        <taxon>Chlorophyta</taxon>
        <taxon>core chlorophytes</taxon>
        <taxon>Trebouxiophyceae</taxon>
        <taxon>Chlorellales</taxon>
        <taxon>Chlorellaceae</taxon>
        <taxon>Chlorella clade</taxon>
        <taxon>Chlorella</taxon>
    </lineage>
</organism>
<dbReference type="InterPro" id="IPR002893">
    <property type="entry name" value="Znf_MYND"/>
</dbReference>
<dbReference type="Proteomes" id="UP000239899">
    <property type="component" value="Unassembled WGS sequence"/>
</dbReference>
<dbReference type="PROSITE" id="PS50865">
    <property type="entry name" value="ZF_MYND_2"/>
    <property type="match status" value="1"/>
</dbReference>
<protein>
    <submittedName>
        <fullName evidence="6">HIT MYND zinc finger</fullName>
    </submittedName>
</protein>
<gene>
    <name evidence="6" type="ORF">C2E21_1654</name>
</gene>
<reference evidence="6 7" key="1">
    <citation type="journal article" date="2018" name="Plant J.">
        <title>Genome sequences of Chlorella sorokiniana UTEX 1602 and Micractinium conductrix SAG 241.80: implications to maltose excretion by a green alga.</title>
        <authorList>
            <person name="Arriola M.B."/>
            <person name="Velmurugan N."/>
            <person name="Zhang Y."/>
            <person name="Plunkett M.H."/>
            <person name="Hondzo H."/>
            <person name="Barney B.M."/>
        </authorList>
    </citation>
    <scope>NUCLEOTIDE SEQUENCE [LARGE SCALE GENOMIC DNA]</scope>
    <source>
        <strain evidence="7">UTEX 1602</strain>
    </source>
</reference>
<dbReference type="Pfam" id="PF01753">
    <property type="entry name" value="zf-MYND"/>
    <property type="match status" value="1"/>
</dbReference>
<comment type="caution">
    <text evidence="6">The sequence shown here is derived from an EMBL/GenBank/DDBJ whole genome shotgun (WGS) entry which is preliminary data.</text>
</comment>
<sequence>MLYTSVLHGLQISPHFAARLAASGALDWIVADLTGSQSAVLGLEQAHRDDVMMGLALLAKAAHQTLQSAGSEQARAISNIAQHQPALAAALDRLTKSGPAEQLLSPGSAVSQMLLHTVLPAARQLGAALLEWWALPEQAGPLRLEAAQAAAARSCAYLRCANLAAEGGPAAGQGVGSMRCSACRVVWYCGAACSHADWREGGHRRMSFVPQLKRLVGQICSFTIDNVHAATDMGNQAESICVFGLERVQSSGGRAATELASGLAWRLPGLQPAVQQRRLFNLLDASLTADEWLLRAEPRDSLKLLRPLAAAQCEALLALQPATLEASGPQASTCIFEATAYAPEAYTVLPERTLFDLMSRLLHSATQPQRAFWSRWLQA</sequence>
<evidence type="ECO:0000256" key="1">
    <source>
        <dbReference type="ARBA" id="ARBA00022723"/>
    </source>
</evidence>
<evidence type="ECO:0000259" key="5">
    <source>
        <dbReference type="PROSITE" id="PS50865"/>
    </source>
</evidence>
<evidence type="ECO:0000256" key="2">
    <source>
        <dbReference type="ARBA" id="ARBA00022771"/>
    </source>
</evidence>
<evidence type="ECO:0000256" key="4">
    <source>
        <dbReference type="PROSITE-ProRule" id="PRU00134"/>
    </source>
</evidence>
<evidence type="ECO:0000313" key="6">
    <source>
        <dbReference type="EMBL" id="PRW59495.1"/>
    </source>
</evidence>
<proteinExistence type="predicted"/>
<evidence type="ECO:0000256" key="3">
    <source>
        <dbReference type="ARBA" id="ARBA00022833"/>
    </source>
</evidence>